<accession>A0ABQ5FNY2</accession>
<organism evidence="3 4">
    <name type="scientific">Tanacetum coccineum</name>
    <dbReference type="NCBI Taxonomy" id="301880"/>
    <lineage>
        <taxon>Eukaryota</taxon>
        <taxon>Viridiplantae</taxon>
        <taxon>Streptophyta</taxon>
        <taxon>Embryophyta</taxon>
        <taxon>Tracheophyta</taxon>
        <taxon>Spermatophyta</taxon>
        <taxon>Magnoliopsida</taxon>
        <taxon>eudicotyledons</taxon>
        <taxon>Gunneridae</taxon>
        <taxon>Pentapetalae</taxon>
        <taxon>asterids</taxon>
        <taxon>campanulids</taxon>
        <taxon>Asterales</taxon>
        <taxon>Asteraceae</taxon>
        <taxon>Asteroideae</taxon>
        <taxon>Anthemideae</taxon>
        <taxon>Anthemidinae</taxon>
        <taxon>Tanacetum</taxon>
    </lineage>
</organism>
<dbReference type="EMBL" id="BQNB010017541">
    <property type="protein sequence ID" value="GJT64407.1"/>
    <property type="molecule type" value="Genomic_DNA"/>
</dbReference>
<sequence length="113" mass="12186">MILLGCSILIGLAYAFHQDKASSVRVLVANVTLSSLAHLLRENTDSNLVLSELQQYHQQSVAGWQPEFLGDWFTSQWSRMPTAKDGDTGMGDSTGVSVSLVGEISSGGKKSQE</sequence>
<proteinExistence type="predicted"/>
<evidence type="ECO:0000313" key="4">
    <source>
        <dbReference type="Proteomes" id="UP001151760"/>
    </source>
</evidence>
<feature type="chain" id="PRO_5045945314" evidence="2">
    <location>
        <begin position="16"/>
        <end position="113"/>
    </location>
</feature>
<evidence type="ECO:0000313" key="3">
    <source>
        <dbReference type="EMBL" id="GJT64407.1"/>
    </source>
</evidence>
<name>A0ABQ5FNY2_9ASTR</name>
<keyword evidence="4" id="KW-1185">Reference proteome</keyword>
<keyword evidence="2" id="KW-0732">Signal</keyword>
<evidence type="ECO:0000256" key="2">
    <source>
        <dbReference type="SAM" id="SignalP"/>
    </source>
</evidence>
<evidence type="ECO:0000256" key="1">
    <source>
        <dbReference type="SAM" id="MobiDB-lite"/>
    </source>
</evidence>
<protein>
    <submittedName>
        <fullName evidence="3">Uncharacterized protein</fullName>
    </submittedName>
</protein>
<feature type="region of interest" description="Disordered" evidence="1">
    <location>
        <begin position="83"/>
        <end position="113"/>
    </location>
</feature>
<reference evidence="3" key="2">
    <citation type="submission" date="2022-01" db="EMBL/GenBank/DDBJ databases">
        <authorList>
            <person name="Yamashiro T."/>
            <person name="Shiraishi A."/>
            <person name="Satake H."/>
            <person name="Nakayama K."/>
        </authorList>
    </citation>
    <scope>NUCLEOTIDE SEQUENCE</scope>
</reference>
<gene>
    <name evidence="3" type="ORF">Tco_1015887</name>
</gene>
<feature type="signal peptide" evidence="2">
    <location>
        <begin position="1"/>
        <end position="15"/>
    </location>
</feature>
<comment type="caution">
    <text evidence="3">The sequence shown here is derived from an EMBL/GenBank/DDBJ whole genome shotgun (WGS) entry which is preliminary data.</text>
</comment>
<dbReference type="Proteomes" id="UP001151760">
    <property type="component" value="Unassembled WGS sequence"/>
</dbReference>
<reference evidence="3" key="1">
    <citation type="journal article" date="2022" name="Int. J. Mol. Sci.">
        <title>Draft Genome of Tanacetum Coccineum: Genomic Comparison of Closely Related Tanacetum-Family Plants.</title>
        <authorList>
            <person name="Yamashiro T."/>
            <person name="Shiraishi A."/>
            <person name="Nakayama K."/>
            <person name="Satake H."/>
        </authorList>
    </citation>
    <scope>NUCLEOTIDE SEQUENCE</scope>
</reference>